<dbReference type="InterPro" id="IPR011021">
    <property type="entry name" value="Arrestin-like_N"/>
</dbReference>
<reference evidence="3" key="3">
    <citation type="submission" date="2025-09" db="UniProtKB">
        <authorList>
            <consortium name="Ensembl"/>
        </authorList>
    </citation>
    <scope>IDENTIFICATION</scope>
</reference>
<dbReference type="SUPFAM" id="SSF81296">
    <property type="entry name" value="E set domains"/>
    <property type="match status" value="2"/>
</dbReference>
<protein>
    <recommendedName>
        <fullName evidence="2">Arrestin C-terminal-like domain-containing protein</fullName>
    </recommendedName>
</protein>
<dbReference type="PANTHER" id="PTHR11188:SF135">
    <property type="entry name" value="ARRESTIN DOMAIN CONTAINING 3-LIKE-RELATED"/>
    <property type="match status" value="1"/>
</dbReference>
<organism evidence="3 4">
    <name type="scientific">Cynoglossus semilaevis</name>
    <name type="common">Tongue sole</name>
    <dbReference type="NCBI Taxonomy" id="244447"/>
    <lineage>
        <taxon>Eukaryota</taxon>
        <taxon>Metazoa</taxon>
        <taxon>Chordata</taxon>
        <taxon>Craniata</taxon>
        <taxon>Vertebrata</taxon>
        <taxon>Euteleostomi</taxon>
        <taxon>Actinopterygii</taxon>
        <taxon>Neopterygii</taxon>
        <taxon>Teleostei</taxon>
        <taxon>Neoteleostei</taxon>
        <taxon>Acanthomorphata</taxon>
        <taxon>Carangaria</taxon>
        <taxon>Pleuronectiformes</taxon>
        <taxon>Pleuronectoidei</taxon>
        <taxon>Cynoglossidae</taxon>
        <taxon>Cynoglossinae</taxon>
        <taxon>Cynoglossus</taxon>
    </lineage>
</organism>
<dbReference type="GO" id="GO:0015031">
    <property type="term" value="P:protein transport"/>
    <property type="evidence" value="ECO:0007669"/>
    <property type="project" value="TreeGrafter"/>
</dbReference>
<feature type="domain" description="Arrestin C-terminal-like" evidence="2">
    <location>
        <begin position="184"/>
        <end position="309"/>
    </location>
</feature>
<name>A0A3P8VX39_CYNSE</name>
<comment type="similarity">
    <text evidence="1">Belongs to the arrestin family.</text>
</comment>
<dbReference type="GO" id="GO:0005886">
    <property type="term" value="C:plasma membrane"/>
    <property type="evidence" value="ECO:0007669"/>
    <property type="project" value="TreeGrafter"/>
</dbReference>
<accession>A0A3P8VX39</accession>
<evidence type="ECO:0000313" key="4">
    <source>
        <dbReference type="Proteomes" id="UP000265120"/>
    </source>
</evidence>
<evidence type="ECO:0000259" key="2">
    <source>
        <dbReference type="SMART" id="SM01017"/>
    </source>
</evidence>
<dbReference type="GeneTree" id="ENSGT00940000164012"/>
<dbReference type="Ensembl" id="ENSCSET00000019128.1">
    <property type="protein sequence ID" value="ENSCSEP00000018894.1"/>
    <property type="gene ID" value="ENSCSEG00000012086.1"/>
</dbReference>
<dbReference type="InterPro" id="IPR050357">
    <property type="entry name" value="Arrestin_domain-protein"/>
</dbReference>
<dbReference type="Pfam" id="PF00339">
    <property type="entry name" value="Arrestin_N"/>
    <property type="match status" value="1"/>
</dbReference>
<dbReference type="STRING" id="244447.ENSCSEP00000018894"/>
<dbReference type="AlphaFoldDB" id="A0A3P8VX39"/>
<dbReference type="OMA" id="SEHYGKT"/>
<dbReference type="InterPro" id="IPR014752">
    <property type="entry name" value="Arrestin-like_C"/>
</dbReference>
<dbReference type="InterPro" id="IPR011022">
    <property type="entry name" value="Arrestin_C-like"/>
</dbReference>
<dbReference type="PANTHER" id="PTHR11188">
    <property type="entry name" value="ARRESTIN DOMAIN CONTAINING PROTEIN"/>
    <property type="match status" value="1"/>
</dbReference>
<proteinExistence type="inferred from homology"/>
<dbReference type="Proteomes" id="UP000265120">
    <property type="component" value="Chromosome Z"/>
</dbReference>
<evidence type="ECO:0000256" key="1">
    <source>
        <dbReference type="ARBA" id="ARBA00005298"/>
    </source>
</evidence>
<sequence>MSGNIKIVSVAINPVNKSGYFTSGDQLTGQISLQLDGDSKINSLSIKMKGKAEVQWTEHSGSTSVTYYDKQKYFSVTQFIIPEEQGQYNTGLILFIIVLYDASGSHVYPFTFQIPEQELPSSFRGAHGKIRYTVTAVLSRPMRLDSKDKAEFTVLHRGNPNTDPSLMVQTPQNCIVDKKMKLFTSGTVGMDVNIPQIGYKQGEGITVVTSIQNKCSRAIRPKYCLYSKYSYFAKRKRKVQTKDILKEVGEDVPPSAGQTVTRIITIPPSMQVSVLNCNIIKVEYRLRIYLDVKYASDPVIKFPIIILPTLEACDEEQPSAYAAYGFNVFGNVDVPGATSFPPKPAAPGPYGPPPPYGTYNMYPILNGFDWTN</sequence>
<dbReference type="GO" id="GO:0005737">
    <property type="term" value="C:cytoplasm"/>
    <property type="evidence" value="ECO:0007669"/>
    <property type="project" value="TreeGrafter"/>
</dbReference>
<keyword evidence="4" id="KW-1185">Reference proteome</keyword>
<dbReference type="Gene3D" id="2.60.40.640">
    <property type="match status" value="2"/>
</dbReference>
<dbReference type="GO" id="GO:0007399">
    <property type="term" value="P:nervous system development"/>
    <property type="evidence" value="ECO:0007669"/>
    <property type="project" value="UniProtKB-ARBA"/>
</dbReference>
<dbReference type="Pfam" id="PF02752">
    <property type="entry name" value="Arrestin_C"/>
    <property type="match status" value="1"/>
</dbReference>
<dbReference type="InParanoid" id="A0A3P8VX39"/>
<evidence type="ECO:0000313" key="3">
    <source>
        <dbReference type="Ensembl" id="ENSCSEP00000018894.1"/>
    </source>
</evidence>
<reference evidence="3 4" key="1">
    <citation type="journal article" date="2014" name="Nat. Genet.">
        <title>Whole-genome sequence of a flatfish provides insights into ZW sex chromosome evolution and adaptation to a benthic lifestyle.</title>
        <authorList>
            <person name="Chen S."/>
            <person name="Zhang G."/>
            <person name="Shao C."/>
            <person name="Huang Q."/>
            <person name="Liu G."/>
            <person name="Zhang P."/>
            <person name="Song W."/>
            <person name="An N."/>
            <person name="Chalopin D."/>
            <person name="Volff J.N."/>
            <person name="Hong Y."/>
            <person name="Li Q."/>
            <person name="Sha Z."/>
            <person name="Zhou H."/>
            <person name="Xie M."/>
            <person name="Yu Q."/>
            <person name="Liu Y."/>
            <person name="Xiang H."/>
            <person name="Wang N."/>
            <person name="Wu K."/>
            <person name="Yang C."/>
            <person name="Zhou Q."/>
            <person name="Liao X."/>
            <person name="Yang L."/>
            <person name="Hu Q."/>
            <person name="Zhang J."/>
            <person name="Meng L."/>
            <person name="Jin L."/>
            <person name="Tian Y."/>
            <person name="Lian J."/>
            <person name="Yang J."/>
            <person name="Miao G."/>
            <person name="Liu S."/>
            <person name="Liang Z."/>
            <person name="Yan F."/>
            <person name="Li Y."/>
            <person name="Sun B."/>
            <person name="Zhang H."/>
            <person name="Zhang J."/>
            <person name="Zhu Y."/>
            <person name="Du M."/>
            <person name="Zhao Y."/>
            <person name="Schartl M."/>
            <person name="Tang Q."/>
            <person name="Wang J."/>
        </authorList>
    </citation>
    <scope>NUCLEOTIDE SEQUENCE</scope>
</reference>
<dbReference type="SMART" id="SM01017">
    <property type="entry name" value="Arrestin_C"/>
    <property type="match status" value="1"/>
</dbReference>
<dbReference type="InterPro" id="IPR014756">
    <property type="entry name" value="Ig_E-set"/>
</dbReference>
<reference evidence="3" key="2">
    <citation type="submission" date="2025-08" db="UniProtKB">
        <authorList>
            <consortium name="Ensembl"/>
        </authorList>
    </citation>
    <scope>IDENTIFICATION</scope>
</reference>